<feature type="transmembrane region" description="Helical" evidence="13">
    <location>
        <begin position="256"/>
        <end position="278"/>
    </location>
</feature>
<evidence type="ECO:0000313" key="15">
    <source>
        <dbReference type="Proteomes" id="UP000010471"/>
    </source>
</evidence>
<feature type="transmembrane region" description="Helical" evidence="13">
    <location>
        <begin position="212"/>
        <end position="236"/>
    </location>
</feature>
<feature type="transmembrane region" description="Helical" evidence="13">
    <location>
        <begin position="439"/>
        <end position="461"/>
    </location>
</feature>
<dbReference type="GO" id="GO:0042910">
    <property type="term" value="F:xenobiotic transmembrane transporter activity"/>
    <property type="evidence" value="ECO:0007669"/>
    <property type="project" value="InterPro"/>
</dbReference>
<feature type="transmembrane region" description="Helical" evidence="13">
    <location>
        <begin position="298"/>
        <end position="317"/>
    </location>
</feature>
<dbReference type="GO" id="GO:0015297">
    <property type="term" value="F:antiporter activity"/>
    <property type="evidence" value="ECO:0007669"/>
    <property type="project" value="UniProtKB-KW"/>
</dbReference>
<dbReference type="PANTHER" id="PTHR43298:SF2">
    <property type="entry name" value="FMN_FAD EXPORTER YEEO-RELATED"/>
    <property type="match status" value="1"/>
</dbReference>
<evidence type="ECO:0000256" key="3">
    <source>
        <dbReference type="ARBA" id="ARBA00010199"/>
    </source>
</evidence>
<feature type="transmembrane region" description="Helical" evidence="13">
    <location>
        <begin position="152"/>
        <end position="169"/>
    </location>
</feature>
<dbReference type="PATRIC" id="fig|1173027.3.peg.6297"/>
<keyword evidence="15" id="KW-1185">Reference proteome</keyword>
<name>K9WNC4_9CYAN</name>
<dbReference type="PANTHER" id="PTHR43298">
    <property type="entry name" value="MULTIDRUG RESISTANCE PROTEIN NORM-RELATED"/>
    <property type="match status" value="1"/>
</dbReference>
<dbReference type="InterPro" id="IPR048279">
    <property type="entry name" value="MdtK-like"/>
</dbReference>
<dbReference type="CDD" id="cd13131">
    <property type="entry name" value="MATE_NorM_like"/>
    <property type="match status" value="1"/>
</dbReference>
<evidence type="ECO:0000256" key="8">
    <source>
        <dbReference type="ARBA" id="ARBA00022692"/>
    </source>
</evidence>
<accession>K9WNC4</accession>
<protein>
    <recommendedName>
        <fullName evidence="4">Probable multidrug resistance protein NorM</fullName>
    </recommendedName>
    <alternativeName>
        <fullName evidence="12">Multidrug-efflux transporter</fullName>
    </alternativeName>
</protein>
<dbReference type="EMBL" id="CP003630">
    <property type="protein sequence ID" value="AFZ21306.1"/>
    <property type="molecule type" value="Genomic_DNA"/>
</dbReference>
<gene>
    <name evidence="14" type="ORF">Mic7113_5679</name>
</gene>
<evidence type="ECO:0000256" key="10">
    <source>
        <dbReference type="ARBA" id="ARBA00023065"/>
    </source>
</evidence>
<evidence type="ECO:0000256" key="13">
    <source>
        <dbReference type="SAM" id="Phobius"/>
    </source>
</evidence>
<evidence type="ECO:0000256" key="12">
    <source>
        <dbReference type="ARBA" id="ARBA00031636"/>
    </source>
</evidence>
<sequence>MEFNSEFRINNYELERSDLTSISIPTLRTEVKEFLHLAVPLASAQVAQSLVGFVDTVMMGHLGWETLAAGGLASITFTTLLQTATGMVMGVSPLVAKAYGAGDKLRIKQVVRQGLWLSLVLAVPMMLLIGHLDKLMLQLGQVSATVTLADTYLDIMLWAMFPVLGFAVLRGLVSGVSQARPIMAIVIGGTLFNIVGNYILGYGKLGFPKLGLTGLALASTATFWGMFLALALYILIHPQLKSLRIFQTIDWLKPSLIRELLWIGAPIGISAALEFGQVNAVTYMMGTLGTDVLAAHQIVFQTGLINFMLPLGMSYAATVRVGQWLGKQNLEGVQKAGYVSMFFGGGVMVLMAITLITFSRQVIGLYLDVNDLANASIVAIAMPMFTVVAVQLIFEGVQRTAYGALQGLQDTRVPMLLGFLAFWGAGLLSSYMLGYSFNLGGMGLLIGEVMGIATAAGFFIWRFRQLISKYTTFDC</sequence>
<feature type="transmembrane region" description="Helical" evidence="13">
    <location>
        <begin position="372"/>
        <end position="394"/>
    </location>
</feature>
<evidence type="ECO:0000256" key="4">
    <source>
        <dbReference type="ARBA" id="ARBA00020268"/>
    </source>
</evidence>
<comment type="subcellular location">
    <subcellularLocation>
        <location evidence="2">Cell membrane</location>
        <topology evidence="2">Multi-pass membrane protein</topology>
    </subcellularLocation>
</comment>
<dbReference type="STRING" id="1173027.Mic7113_5679"/>
<organism evidence="14 15">
    <name type="scientific">Allocoleopsis franciscana PCC 7113</name>
    <dbReference type="NCBI Taxonomy" id="1173027"/>
    <lineage>
        <taxon>Bacteria</taxon>
        <taxon>Bacillati</taxon>
        <taxon>Cyanobacteriota</taxon>
        <taxon>Cyanophyceae</taxon>
        <taxon>Coleofasciculales</taxon>
        <taxon>Coleofasciculaceae</taxon>
        <taxon>Allocoleopsis</taxon>
        <taxon>Allocoleopsis franciscana</taxon>
    </lineage>
</organism>
<feature type="transmembrane region" description="Helical" evidence="13">
    <location>
        <begin position="181"/>
        <end position="200"/>
    </location>
</feature>
<dbReference type="GO" id="GO:0005886">
    <property type="term" value="C:plasma membrane"/>
    <property type="evidence" value="ECO:0007669"/>
    <property type="project" value="UniProtKB-SubCell"/>
</dbReference>
<dbReference type="PIRSF" id="PIRSF006603">
    <property type="entry name" value="DinF"/>
    <property type="match status" value="1"/>
</dbReference>
<keyword evidence="6" id="KW-0050">Antiport</keyword>
<dbReference type="OrthoDB" id="9780160at2"/>
<evidence type="ECO:0000256" key="2">
    <source>
        <dbReference type="ARBA" id="ARBA00004651"/>
    </source>
</evidence>
<dbReference type="KEGG" id="mic:Mic7113_5679"/>
<dbReference type="GO" id="GO:0006811">
    <property type="term" value="P:monoatomic ion transport"/>
    <property type="evidence" value="ECO:0007669"/>
    <property type="project" value="UniProtKB-KW"/>
</dbReference>
<feature type="transmembrane region" description="Helical" evidence="13">
    <location>
        <begin position="114"/>
        <end position="132"/>
    </location>
</feature>
<dbReference type="NCBIfam" id="TIGR00797">
    <property type="entry name" value="matE"/>
    <property type="match status" value="1"/>
</dbReference>
<evidence type="ECO:0000313" key="14">
    <source>
        <dbReference type="EMBL" id="AFZ21306.1"/>
    </source>
</evidence>
<evidence type="ECO:0000256" key="9">
    <source>
        <dbReference type="ARBA" id="ARBA00022989"/>
    </source>
</evidence>
<keyword evidence="7" id="KW-1003">Cell membrane</keyword>
<evidence type="ECO:0000256" key="6">
    <source>
        <dbReference type="ARBA" id="ARBA00022449"/>
    </source>
</evidence>
<comment type="similarity">
    <text evidence="3">Belongs to the multi antimicrobial extrusion (MATE) (TC 2.A.66.1) family.</text>
</comment>
<dbReference type="Proteomes" id="UP000010471">
    <property type="component" value="Chromosome"/>
</dbReference>
<feature type="transmembrane region" description="Helical" evidence="13">
    <location>
        <begin position="338"/>
        <end position="360"/>
    </location>
</feature>
<keyword evidence="9 13" id="KW-1133">Transmembrane helix</keyword>
<evidence type="ECO:0000256" key="1">
    <source>
        <dbReference type="ARBA" id="ARBA00003408"/>
    </source>
</evidence>
<feature type="transmembrane region" description="Helical" evidence="13">
    <location>
        <begin position="415"/>
        <end position="433"/>
    </location>
</feature>
<dbReference type="eggNOG" id="COG0534">
    <property type="taxonomic scope" value="Bacteria"/>
</dbReference>
<dbReference type="RefSeq" id="WP_015185439.1">
    <property type="nucleotide sequence ID" value="NC_019738.1"/>
</dbReference>
<evidence type="ECO:0000256" key="7">
    <source>
        <dbReference type="ARBA" id="ARBA00022475"/>
    </source>
</evidence>
<dbReference type="InterPro" id="IPR002528">
    <property type="entry name" value="MATE_fam"/>
</dbReference>
<keyword evidence="8 13" id="KW-0812">Transmembrane</keyword>
<keyword evidence="5" id="KW-0813">Transport</keyword>
<dbReference type="AlphaFoldDB" id="K9WNC4"/>
<reference evidence="14 15" key="1">
    <citation type="submission" date="2012-06" db="EMBL/GenBank/DDBJ databases">
        <title>Finished chromosome of genome of Microcoleus sp. PCC 7113.</title>
        <authorList>
            <consortium name="US DOE Joint Genome Institute"/>
            <person name="Gugger M."/>
            <person name="Coursin T."/>
            <person name="Rippka R."/>
            <person name="Tandeau De Marsac N."/>
            <person name="Huntemann M."/>
            <person name="Wei C.-L."/>
            <person name="Han J."/>
            <person name="Detter J.C."/>
            <person name="Han C."/>
            <person name="Tapia R."/>
            <person name="Chen A."/>
            <person name="Kyrpides N."/>
            <person name="Mavromatis K."/>
            <person name="Markowitz V."/>
            <person name="Szeto E."/>
            <person name="Ivanova N."/>
            <person name="Pagani I."/>
            <person name="Pati A."/>
            <person name="Goodwin L."/>
            <person name="Nordberg H.P."/>
            <person name="Cantor M.N."/>
            <person name="Hua S.X."/>
            <person name="Woyke T."/>
            <person name="Kerfeld C.A."/>
        </authorList>
    </citation>
    <scope>NUCLEOTIDE SEQUENCE [LARGE SCALE GENOMIC DNA]</scope>
    <source>
        <strain evidence="14 15">PCC 7113</strain>
    </source>
</reference>
<dbReference type="HOGENOM" id="CLU_012893_6_3_3"/>
<comment type="function">
    <text evidence="1">Multidrug efflux pump.</text>
</comment>
<keyword evidence="11 13" id="KW-0472">Membrane</keyword>
<dbReference type="Pfam" id="PF01554">
    <property type="entry name" value="MatE"/>
    <property type="match status" value="2"/>
</dbReference>
<keyword evidence="10" id="KW-0406">Ion transport</keyword>
<dbReference type="InterPro" id="IPR050222">
    <property type="entry name" value="MATE_MdtK"/>
</dbReference>
<evidence type="ECO:0000256" key="5">
    <source>
        <dbReference type="ARBA" id="ARBA00022448"/>
    </source>
</evidence>
<evidence type="ECO:0000256" key="11">
    <source>
        <dbReference type="ARBA" id="ARBA00023136"/>
    </source>
</evidence>
<proteinExistence type="inferred from homology"/>